<name>A0AAV8ZT52_9CUCU</name>
<dbReference type="PANTHER" id="PTHR19303">
    <property type="entry name" value="TRANSPOSON"/>
    <property type="match status" value="1"/>
</dbReference>
<feature type="region of interest" description="Disordered" evidence="1">
    <location>
        <begin position="190"/>
        <end position="238"/>
    </location>
</feature>
<sequence>MYTVLTCCNAIGDFYRCSLIYKGLHLYSTWCVRGPEKARYNCSPSGWMEAPQFLNWFRNCFIPETLKLDGTKLSVLDGHNSHVSLELIDAAAEENIEIVCLPANTWHLVQPLDVGVYKAVKASWRGILRNYYNETVYKNFDKLVFPTLMKKISESACLSRANAIGGFEGSGIYPLCKEKMTRKIEIAKIVEEGENSSPPSTSSPAESVETVRKNRVPSASSNSSISTSTKQPSEDLKQGIERTIMTILQYKHKKETTPSKRSRVSRKFAESLRDAEIIERMCDIQNKKQLKLNKSSEKKTTEGKTKIKRKIDISSSSESDVSVHVENNDEEDDFCDLTIENEINVNELDNNNHLPDLTQDRELNCPKGITDVSHNNDSQEIPDSNKNNDNKQEQQPVVVGK</sequence>
<feature type="compositionally biased region" description="Low complexity" evidence="1">
    <location>
        <begin position="218"/>
        <end position="231"/>
    </location>
</feature>
<dbReference type="InterPro" id="IPR004875">
    <property type="entry name" value="DDE_SF_endonuclease_dom"/>
</dbReference>
<protein>
    <recommendedName>
        <fullName evidence="2">DDE-1 domain-containing protein</fullName>
    </recommendedName>
</protein>
<feature type="domain" description="DDE-1" evidence="2">
    <location>
        <begin position="3"/>
        <end position="132"/>
    </location>
</feature>
<feature type="region of interest" description="Disordered" evidence="1">
    <location>
        <begin position="293"/>
        <end position="327"/>
    </location>
</feature>
<proteinExistence type="predicted"/>
<organism evidence="3 4">
    <name type="scientific">Rhamnusium bicolor</name>
    <dbReference type="NCBI Taxonomy" id="1586634"/>
    <lineage>
        <taxon>Eukaryota</taxon>
        <taxon>Metazoa</taxon>
        <taxon>Ecdysozoa</taxon>
        <taxon>Arthropoda</taxon>
        <taxon>Hexapoda</taxon>
        <taxon>Insecta</taxon>
        <taxon>Pterygota</taxon>
        <taxon>Neoptera</taxon>
        <taxon>Endopterygota</taxon>
        <taxon>Coleoptera</taxon>
        <taxon>Polyphaga</taxon>
        <taxon>Cucujiformia</taxon>
        <taxon>Chrysomeloidea</taxon>
        <taxon>Cerambycidae</taxon>
        <taxon>Lepturinae</taxon>
        <taxon>Rhagiini</taxon>
        <taxon>Rhamnusium</taxon>
    </lineage>
</organism>
<reference evidence="3" key="1">
    <citation type="journal article" date="2023" name="Insect Mol. Biol.">
        <title>Genome sequencing provides insights into the evolution of gene families encoding plant cell wall-degrading enzymes in longhorned beetles.</title>
        <authorList>
            <person name="Shin N.R."/>
            <person name="Okamura Y."/>
            <person name="Kirsch R."/>
            <person name="Pauchet Y."/>
        </authorList>
    </citation>
    <scope>NUCLEOTIDE SEQUENCE</scope>
    <source>
        <strain evidence="3">RBIC_L_NR</strain>
    </source>
</reference>
<dbReference type="InterPro" id="IPR050863">
    <property type="entry name" value="CenT-Element_Derived"/>
</dbReference>
<evidence type="ECO:0000313" key="3">
    <source>
        <dbReference type="EMBL" id="KAJ8969300.1"/>
    </source>
</evidence>
<dbReference type="Proteomes" id="UP001162156">
    <property type="component" value="Unassembled WGS sequence"/>
</dbReference>
<feature type="compositionally biased region" description="Polar residues" evidence="1">
    <location>
        <begin position="372"/>
        <end position="385"/>
    </location>
</feature>
<dbReference type="EMBL" id="JANEYF010000559">
    <property type="protein sequence ID" value="KAJ8969300.1"/>
    <property type="molecule type" value="Genomic_DNA"/>
</dbReference>
<dbReference type="AlphaFoldDB" id="A0AAV8ZT52"/>
<evidence type="ECO:0000256" key="1">
    <source>
        <dbReference type="SAM" id="MobiDB-lite"/>
    </source>
</evidence>
<keyword evidence="4" id="KW-1185">Reference proteome</keyword>
<evidence type="ECO:0000259" key="2">
    <source>
        <dbReference type="Pfam" id="PF03184"/>
    </source>
</evidence>
<dbReference type="GO" id="GO:0003677">
    <property type="term" value="F:DNA binding"/>
    <property type="evidence" value="ECO:0007669"/>
    <property type="project" value="TreeGrafter"/>
</dbReference>
<comment type="caution">
    <text evidence="3">The sequence shown here is derived from an EMBL/GenBank/DDBJ whole genome shotgun (WGS) entry which is preliminary data.</text>
</comment>
<feature type="compositionally biased region" description="Basic and acidic residues" evidence="1">
    <location>
        <begin position="294"/>
        <end position="305"/>
    </location>
</feature>
<dbReference type="GO" id="GO:0005634">
    <property type="term" value="C:nucleus"/>
    <property type="evidence" value="ECO:0007669"/>
    <property type="project" value="TreeGrafter"/>
</dbReference>
<evidence type="ECO:0000313" key="4">
    <source>
        <dbReference type="Proteomes" id="UP001162156"/>
    </source>
</evidence>
<accession>A0AAV8ZT52</accession>
<dbReference type="Pfam" id="PF03184">
    <property type="entry name" value="DDE_1"/>
    <property type="match status" value="1"/>
</dbReference>
<feature type="region of interest" description="Disordered" evidence="1">
    <location>
        <begin position="348"/>
        <end position="401"/>
    </location>
</feature>
<feature type="compositionally biased region" description="Low complexity" evidence="1">
    <location>
        <begin position="195"/>
        <end position="208"/>
    </location>
</feature>
<gene>
    <name evidence="3" type="ORF">NQ314_001839</name>
</gene>